<dbReference type="EMBL" id="LXNG01000023">
    <property type="protein sequence ID" value="OAG66853.1"/>
    <property type="molecule type" value="Genomic_DNA"/>
</dbReference>
<comment type="caution">
    <text evidence="1">The sequence shown here is derived from an EMBL/GenBank/DDBJ whole genome shotgun (WGS) entry which is preliminary data.</text>
</comment>
<accession>A0A1A9M8J1</accession>
<evidence type="ECO:0000313" key="1">
    <source>
        <dbReference type="EMBL" id="OAG66853.1"/>
    </source>
</evidence>
<organism evidence="1 2">
    <name type="scientific">Xanthomonas floridensis</name>
    <dbReference type="NCBI Taxonomy" id="1843580"/>
    <lineage>
        <taxon>Bacteria</taxon>
        <taxon>Pseudomonadati</taxon>
        <taxon>Pseudomonadota</taxon>
        <taxon>Gammaproteobacteria</taxon>
        <taxon>Lysobacterales</taxon>
        <taxon>Lysobacteraceae</taxon>
        <taxon>Xanthomonas</taxon>
    </lineage>
</organism>
<proteinExistence type="predicted"/>
<sequence length="169" mass="18296">MNFECVIEVLHAVGVASIEPPVAIAIAFNPVLSVCYCCIGGAQCKFIWVVTKWMRCSSHLRCAFRQAAQVADVVAVDILAFSFLPDCHLSKSFAAWGRLGMSIVLRCGLGCCLVEFPGMACTVRSSPQHHDAVVVDASASVVGFPGHWISTLRCSIFVAQPKNDPILRR</sequence>
<name>A0A1A9M8J1_9XANT</name>
<evidence type="ECO:0000313" key="2">
    <source>
        <dbReference type="Proteomes" id="UP000077659"/>
    </source>
</evidence>
<dbReference type="Proteomes" id="UP000077659">
    <property type="component" value="Unassembled WGS sequence"/>
</dbReference>
<reference evidence="1 2" key="1">
    <citation type="submission" date="2016-05" db="EMBL/GenBank/DDBJ databases">
        <title>Pathogenic, phenotypic and molecular characterisation of Xanthomonas nasturtii sp. nov. and Xanthomonas floridensis sp. nov., new species of Xanthomonas associated with watercress production in Florida.</title>
        <authorList>
            <person name="Vicente J.G."/>
            <person name="Rothwell S."/>
            <person name="Holub E.B."/>
            <person name="Studholme D.J."/>
        </authorList>
    </citation>
    <scope>NUCLEOTIDE SEQUENCE [LARGE SCALE GENOMIC DNA]</scope>
    <source>
        <strain evidence="1 2">WHRI 8848</strain>
    </source>
</reference>
<dbReference type="AlphaFoldDB" id="A0A1A9M8J1"/>
<gene>
    <name evidence="1" type="ORF">A7D17_03795</name>
</gene>
<protein>
    <submittedName>
        <fullName evidence="1">Uncharacterized protein</fullName>
    </submittedName>
</protein>